<gene>
    <name evidence="1" type="ORF">GDO78_004201</name>
</gene>
<reference evidence="1" key="1">
    <citation type="thesis" date="2020" institute="ProQuest LLC" country="789 East Eisenhower Parkway, Ann Arbor, MI, USA">
        <title>Comparative Genomics and Chromosome Evolution.</title>
        <authorList>
            <person name="Mudd A.B."/>
        </authorList>
    </citation>
    <scope>NUCLEOTIDE SEQUENCE</scope>
    <source>
        <strain evidence="1">HN-11 Male</strain>
        <tissue evidence="1">Kidney and liver</tissue>
    </source>
</reference>
<name>A0A8J6ERN3_ELECQ</name>
<dbReference type="EMBL" id="WNTK01000013">
    <property type="protein sequence ID" value="KAG9473776.1"/>
    <property type="molecule type" value="Genomic_DNA"/>
</dbReference>
<dbReference type="AlphaFoldDB" id="A0A8J6ERN3"/>
<dbReference type="Proteomes" id="UP000770717">
    <property type="component" value="Unassembled WGS sequence"/>
</dbReference>
<keyword evidence="2" id="KW-1185">Reference proteome</keyword>
<comment type="caution">
    <text evidence="1">The sequence shown here is derived from an EMBL/GenBank/DDBJ whole genome shotgun (WGS) entry which is preliminary data.</text>
</comment>
<organism evidence="1 2">
    <name type="scientific">Eleutherodactylus coqui</name>
    <name type="common">Puerto Rican coqui</name>
    <dbReference type="NCBI Taxonomy" id="57060"/>
    <lineage>
        <taxon>Eukaryota</taxon>
        <taxon>Metazoa</taxon>
        <taxon>Chordata</taxon>
        <taxon>Craniata</taxon>
        <taxon>Vertebrata</taxon>
        <taxon>Euteleostomi</taxon>
        <taxon>Amphibia</taxon>
        <taxon>Batrachia</taxon>
        <taxon>Anura</taxon>
        <taxon>Neobatrachia</taxon>
        <taxon>Hyloidea</taxon>
        <taxon>Eleutherodactylidae</taxon>
        <taxon>Eleutherodactylinae</taxon>
        <taxon>Eleutherodactylus</taxon>
        <taxon>Eleutherodactylus</taxon>
    </lineage>
</organism>
<protein>
    <submittedName>
        <fullName evidence="1">Uncharacterized protein</fullName>
    </submittedName>
</protein>
<sequence>MQEKSTALNIKEETKPRLSMSRCKASWSICQSSKIFTVRLIIAQYFLKETFCLGELFQMKVLSYLVVLAANDRSTVIRQFAFISLRGNILLVCRIW</sequence>
<proteinExistence type="predicted"/>
<accession>A0A8J6ERN3</accession>
<evidence type="ECO:0000313" key="1">
    <source>
        <dbReference type="EMBL" id="KAG9473776.1"/>
    </source>
</evidence>
<evidence type="ECO:0000313" key="2">
    <source>
        <dbReference type="Proteomes" id="UP000770717"/>
    </source>
</evidence>